<gene>
    <name evidence="4" type="ORF">I3842_04G056600</name>
</gene>
<dbReference type="CDD" id="cd03784">
    <property type="entry name" value="GT1_Gtf-like"/>
    <property type="match status" value="1"/>
</dbReference>
<reference evidence="4" key="1">
    <citation type="submission" date="2021-01" db="EMBL/GenBank/DDBJ databases">
        <authorList>
            <person name="Lovell J.T."/>
            <person name="Bentley N."/>
            <person name="Bhattarai G."/>
            <person name="Jenkins J.W."/>
            <person name="Sreedasyam A."/>
            <person name="Alarcon Y."/>
            <person name="Bock C."/>
            <person name="Boston L."/>
            <person name="Carlson J."/>
            <person name="Cervantes K."/>
            <person name="Clermont K."/>
            <person name="Krom N."/>
            <person name="Kubenka K."/>
            <person name="Mamidi S."/>
            <person name="Mattison C."/>
            <person name="Monteros M."/>
            <person name="Pisani C."/>
            <person name="Plott C."/>
            <person name="Rajasekar S."/>
            <person name="Rhein H.S."/>
            <person name="Rohla C."/>
            <person name="Song M."/>
            <person name="Hilaire R.S."/>
            <person name="Shu S."/>
            <person name="Wells L."/>
            <person name="Wang X."/>
            <person name="Webber J."/>
            <person name="Heerema R.J."/>
            <person name="Klein P."/>
            <person name="Conner P."/>
            <person name="Grauke L."/>
            <person name="Grimwood J."/>
            <person name="Schmutz J."/>
            <person name="Randall J.J."/>
        </authorList>
    </citation>
    <scope>NUCLEOTIDE SEQUENCE</scope>
    <source>
        <tissue evidence="4">Leaf</tissue>
    </source>
</reference>
<proteinExistence type="inferred from homology"/>
<dbReference type="Proteomes" id="UP000811246">
    <property type="component" value="Chromosome 4"/>
</dbReference>
<feature type="domain" description="Glycosyltransferase N-terminal" evidence="3">
    <location>
        <begin position="26"/>
        <end position="66"/>
    </location>
</feature>
<accession>A0A922JU05</accession>
<sequence length="476" mass="53361">MLIDPLPFTANTEREREREKMSNEHVLVLPFPAQGHVNPLMNFSREIAKHGSKITFVTTEFCHMQMMSAMAPGKDSLLGSEIKLVSISDGLCPEDDRNDFRKLVVSILATMPTRFEELIRGINNASNGDGKISCIIADLNMGWAMEVANKMGIRGAILRPASAASIAFIIRIPNLIDEGFIDSNGTPMQRRAIQLHSGIPAVYPQNLPWNCSPDQATQKCIFNCVLRYAEYLKLADWWLCNTAYELEPAAFSLVPKLLPVGPIMASDQTRNVGGQFLPEDTSCLNWLDQQPPCSVIYVAFGSFTILDPIQFKELVFGLELSNRPFLLVVRPGSSNILNDANLNEFEGTRGKIVRWAPQPKVLNHPAIACFISHCGWNSTLDGITGGVPFLCWPYFVDQVLDMNYICDVWKVGLELKPDQDGRILRGEFRKKVEELLSDESIKARSLELKEMVRSVTEEGGNSYRNFNNFINWLKKG</sequence>
<dbReference type="FunFam" id="3.40.50.2000:FF:000108">
    <property type="entry name" value="UDP-glycosyltransferase 83A1"/>
    <property type="match status" value="1"/>
</dbReference>
<dbReference type="GO" id="GO:0080043">
    <property type="term" value="F:quercetin 3-O-glucosyltransferase activity"/>
    <property type="evidence" value="ECO:0007669"/>
    <property type="project" value="TreeGrafter"/>
</dbReference>
<evidence type="ECO:0000256" key="2">
    <source>
        <dbReference type="ARBA" id="ARBA00022679"/>
    </source>
</evidence>
<dbReference type="PANTHER" id="PTHR11926">
    <property type="entry name" value="GLUCOSYL/GLUCURONOSYL TRANSFERASES"/>
    <property type="match status" value="1"/>
</dbReference>
<evidence type="ECO:0000259" key="3">
    <source>
        <dbReference type="Pfam" id="PF26168"/>
    </source>
</evidence>
<dbReference type="InterPro" id="IPR002213">
    <property type="entry name" value="UDP_glucos_trans"/>
</dbReference>
<dbReference type="Pfam" id="PF26168">
    <property type="entry name" value="Glyco_transf_N"/>
    <property type="match status" value="1"/>
</dbReference>
<comment type="similarity">
    <text evidence="1">Belongs to the UDP-glycosyltransferase family.</text>
</comment>
<dbReference type="AlphaFoldDB" id="A0A922JU05"/>
<comment type="caution">
    <text evidence="4">The sequence shown here is derived from an EMBL/GenBank/DDBJ whole genome shotgun (WGS) entry which is preliminary data.</text>
</comment>
<evidence type="ECO:0000313" key="4">
    <source>
        <dbReference type="EMBL" id="KAG6716587.1"/>
    </source>
</evidence>
<evidence type="ECO:0000256" key="1">
    <source>
        <dbReference type="ARBA" id="ARBA00009995"/>
    </source>
</evidence>
<dbReference type="GO" id="GO:0080044">
    <property type="term" value="F:quercetin 7-O-glucosyltransferase activity"/>
    <property type="evidence" value="ECO:0007669"/>
    <property type="project" value="TreeGrafter"/>
</dbReference>
<dbReference type="EMBL" id="CM031828">
    <property type="protein sequence ID" value="KAG6716587.1"/>
    <property type="molecule type" value="Genomic_DNA"/>
</dbReference>
<protein>
    <recommendedName>
        <fullName evidence="3">Glycosyltransferase N-terminal domain-containing protein</fullName>
    </recommendedName>
</protein>
<name>A0A922JU05_CARIL</name>
<evidence type="ECO:0000313" key="5">
    <source>
        <dbReference type="Proteomes" id="UP000811246"/>
    </source>
</evidence>
<dbReference type="PANTHER" id="PTHR11926:SF1530">
    <property type="entry name" value="EF-HAND DOMAIN-CONTAINING PROTEIN"/>
    <property type="match status" value="1"/>
</dbReference>
<dbReference type="FunFam" id="3.40.50.2000:FF:000061">
    <property type="entry name" value="UDP-glycosyltransferase 83A1"/>
    <property type="match status" value="1"/>
</dbReference>
<keyword evidence="2" id="KW-0808">Transferase</keyword>
<dbReference type="Pfam" id="PF00201">
    <property type="entry name" value="UDPGT"/>
    <property type="match status" value="1"/>
</dbReference>
<organism evidence="4 5">
    <name type="scientific">Carya illinoinensis</name>
    <name type="common">Pecan</name>
    <dbReference type="NCBI Taxonomy" id="32201"/>
    <lineage>
        <taxon>Eukaryota</taxon>
        <taxon>Viridiplantae</taxon>
        <taxon>Streptophyta</taxon>
        <taxon>Embryophyta</taxon>
        <taxon>Tracheophyta</taxon>
        <taxon>Spermatophyta</taxon>
        <taxon>Magnoliopsida</taxon>
        <taxon>eudicotyledons</taxon>
        <taxon>Gunneridae</taxon>
        <taxon>Pentapetalae</taxon>
        <taxon>rosids</taxon>
        <taxon>fabids</taxon>
        <taxon>Fagales</taxon>
        <taxon>Juglandaceae</taxon>
        <taxon>Carya</taxon>
    </lineage>
</organism>
<dbReference type="InterPro" id="IPR058980">
    <property type="entry name" value="Glyco_transf_N"/>
</dbReference>